<organism evidence="1">
    <name type="scientific">marine sediment metagenome</name>
    <dbReference type="NCBI Taxonomy" id="412755"/>
    <lineage>
        <taxon>unclassified sequences</taxon>
        <taxon>metagenomes</taxon>
        <taxon>ecological metagenomes</taxon>
    </lineage>
</organism>
<sequence>LSKRRLGDVEYIDNHGVTQVKMLSGRQLVISEDIHAQATTGRFTEQPFQVCIILCRPDHEPLLGTLYLEYQDAGGWHEVEGRELNLGNWLFVEVPGKMAAYRVWGEAVGWQDPMLPENQNMSEAQLKATHWHIMEVPPVTMDFRYRFYSDPYPSFPAVDGWAGRTGVQYKKPWDDIRDGEGKEGFDVGGVIFAGFESARDVDTYFAMYRGIHLFDTSRIPLNAEILEAQLRIWGTQLTNT</sequence>
<accession>X1UU74</accession>
<dbReference type="AlphaFoldDB" id="X1UU74"/>
<protein>
    <submittedName>
        <fullName evidence="1">Uncharacterized protein</fullName>
    </submittedName>
</protein>
<gene>
    <name evidence="1" type="ORF">S12H4_51814</name>
</gene>
<reference evidence="1" key="1">
    <citation type="journal article" date="2014" name="Front. Microbiol.">
        <title>High frequency of phylogenetically diverse reductive dehalogenase-homologous genes in deep subseafloor sedimentary metagenomes.</title>
        <authorList>
            <person name="Kawai M."/>
            <person name="Futagami T."/>
            <person name="Toyoda A."/>
            <person name="Takaki Y."/>
            <person name="Nishi S."/>
            <person name="Hori S."/>
            <person name="Arai W."/>
            <person name="Tsubouchi T."/>
            <person name="Morono Y."/>
            <person name="Uchiyama I."/>
            <person name="Ito T."/>
            <person name="Fujiyama A."/>
            <person name="Inagaki F."/>
            <person name="Takami H."/>
        </authorList>
    </citation>
    <scope>NUCLEOTIDE SEQUENCE</scope>
    <source>
        <strain evidence="1">Expedition CK06-06</strain>
    </source>
</reference>
<evidence type="ECO:0000313" key="1">
    <source>
        <dbReference type="EMBL" id="GAJ03441.1"/>
    </source>
</evidence>
<feature type="non-terminal residue" evidence="1">
    <location>
        <position position="1"/>
    </location>
</feature>
<dbReference type="EMBL" id="BARW01032790">
    <property type="protein sequence ID" value="GAJ03441.1"/>
    <property type="molecule type" value="Genomic_DNA"/>
</dbReference>
<name>X1UU74_9ZZZZ</name>
<feature type="non-terminal residue" evidence="1">
    <location>
        <position position="240"/>
    </location>
</feature>
<proteinExistence type="predicted"/>
<comment type="caution">
    <text evidence="1">The sequence shown here is derived from an EMBL/GenBank/DDBJ whole genome shotgun (WGS) entry which is preliminary data.</text>
</comment>